<evidence type="ECO:0000259" key="9">
    <source>
        <dbReference type="Pfam" id="PF18967"/>
    </source>
</evidence>
<dbReference type="AlphaFoldDB" id="A0A839XRV2"/>
<dbReference type="GO" id="GO:0005886">
    <property type="term" value="C:plasma membrane"/>
    <property type="evidence" value="ECO:0007669"/>
    <property type="project" value="UniProtKB-SubCell"/>
</dbReference>
<dbReference type="RefSeq" id="WP_183786666.1">
    <property type="nucleotide sequence ID" value="NZ_JACIBS010000004.1"/>
</dbReference>
<evidence type="ECO:0000256" key="2">
    <source>
        <dbReference type="ARBA" id="ARBA00022475"/>
    </source>
</evidence>
<keyword evidence="5 8" id="KW-1133">Transmembrane helix</keyword>
<feature type="transmembrane region" description="Helical" evidence="8">
    <location>
        <begin position="56"/>
        <end position="78"/>
    </location>
</feature>
<dbReference type="Pfam" id="PF18967">
    <property type="entry name" value="PycTM"/>
    <property type="match status" value="1"/>
</dbReference>
<accession>A0A839XRV2</accession>
<keyword evidence="2" id="KW-1003">Cell membrane</keyword>
<keyword evidence="7 8" id="KW-0472">Membrane</keyword>
<feature type="domain" description="Pycsar effector protein" evidence="9">
    <location>
        <begin position="7"/>
        <end position="159"/>
    </location>
</feature>
<evidence type="ECO:0000256" key="5">
    <source>
        <dbReference type="ARBA" id="ARBA00022989"/>
    </source>
</evidence>
<proteinExistence type="predicted"/>
<dbReference type="GO" id="GO:0000166">
    <property type="term" value="F:nucleotide binding"/>
    <property type="evidence" value="ECO:0007669"/>
    <property type="project" value="UniProtKB-KW"/>
</dbReference>
<protein>
    <recommendedName>
        <fullName evidence="9">Pycsar effector protein domain-containing protein</fullName>
    </recommendedName>
</protein>
<dbReference type="GO" id="GO:0051607">
    <property type="term" value="P:defense response to virus"/>
    <property type="evidence" value="ECO:0007669"/>
    <property type="project" value="UniProtKB-KW"/>
</dbReference>
<evidence type="ECO:0000256" key="8">
    <source>
        <dbReference type="SAM" id="Phobius"/>
    </source>
</evidence>
<dbReference type="Proteomes" id="UP000564573">
    <property type="component" value="Unassembled WGS sequence"/>
</dbReference>
<organism evidence="10 11">
    <name type="scientific">Prauserella sediminis</name>
    <dbReference type="NCBI Taxonomy" id="577680"/>
    <lineage>
        <taxon>Bacteria</taxon>
        <taxon>Bacillati</taxon>
        <taxon>Actinomycetota</taxon>
        <taxon>Actinomycetes</taxon>
        <taxon>Pseudonocardiales</taxon>
        <taxon>Pseudonocardiaceae</taxon>
        <taxon>Prauserella</taxon>
        <taxon>Prauserella salsuginis group</taxon>
    </lineage>
</organism>
<evidence type="ECO:0000256" key="3">
    <source>
        <dbReference type="ARBA" id="ARBA00022692"/>
    </source>
</evidence>
<evidence type="ECO:0000256" key="6">
    <source>
        <dbReference type="ARBA" id="ARBA00023118"/>
    </source>
</evidence>
<feature type="transmembrane region" description="Helical" evidence="8">
    <location>
        <begin position="140"/>
        <end position="161"/>
    </location>
</feature>
<evidence type="ECO:0000313" key="11">
    <source>
        <dbReference type="Proteomes" id="UP000564573"/>
    </source>
</evidence>
<keyword evidence="11" id="KW-1185">Reference proteome</keyword>
<name>A0A839XRV2_9PSEU</name>
<dbReference type="EMBL" id="JACIBS010000004">
    <property type="protein sequence ID" value="MBB3665457.1"/>
    <property type="molecule type" value="Genomic_DNA"/>
</dbReference>
<sequence length="162" mass="17718">MTGTDNIWKALSHTHELVRLADTKAGLVLAASGVLGSILTRQGTSPDRWSSNPTQAVLLVLGLCLVLVSTFLALRVFVPRTHLSGVASLLNFDNVAARFQNPDEFSRASRSLFTHEEQLQRALTEQLWAMSRIARRKFRAVTPAIWFFGSGVVTTLAAGILT</sequence>
<keyword evidence="3 8" id="KW-0812">Transmembrane</keyword>
<comment type="subcellular location">
    <subcellularLocation>
        <location evidence="1">Cell membrane</location>
    </subcellularLocation>
</comment>
<evidence type="ECO:0000256" key="4">
    <source>
        <dbReference type="ARBA" id="ARBA00022741"/>
    </source>
</evidence>
<keyword evidence="4" id="KW-0547">Nucleotide-binding</keyword>
<comment type="caution">
    <text evidence="10">The sequence shown here is derived from an EMBL/GenBank/DDBJ whole genome shotgun (WGS) entry which is preliminary data.</text>
</comment>
<evidence type="ECO:0000313" key="10">
    <source>
        <dbReference type="EMBL" id="MBB3665457.1"/>
    </source>
</evidence>
<evidence type="ECO:0000256" key="1">
    <source>
        <dbReference type="ARBA" id="ARBA00004236"/>
    </source>
</evidence>
<keyword evidence="6" id="KW-0051">Antiviral defense</keyword>
<gene>
    <name evidence="10" type="ORF">FB384_004414</name>
</gene>
<dbReference type="InterPro" id="IPR043760">
    <property type="entry name" value="PycTM_dom"/>
</dbReference>
<evidence type="ECO:0000256" key="7">
    <source>
        <dbReference type="ARBA" id="ARBA00023136"/>
    </source>
</evidence>
<reference evidence="10 11" key="1">
    <citation type="submission" date="2020-08" db="EMBL/GenBank/DDBJ databases">
        <title>Sequencing the genomes of 1000 actinobacteria strains.</title>
        <authorList>
            <person name="Klenk H.-P."/>
        </authorList>
    </citation>
    <scope>NUCLEOTIDE SEQUENCE [LARGE SCALE GENOMIC DNA]</scope>
    <source>
        <strain evidence="10 11">DSM 45267</strain>
    </source>
</reference>